<comment type="caution">
    <text evidence="1">The sequence shown here is derived from an EMBL/GenBank/DDBJ whole genome shotgun (WGS) entry which is preliminary data.</text>
</comment>
<accession>A0A4Y1ZIS7</accession>
<sequence length="100" mass="11158">MKLFNYLHTHAEISMKEFQTTEFIQKQLDTLGYRTHTFADCPGVIAEIGSGKPVVALRADMDALWQEVNGKLQANHSCGHDAHMAMVLGAAMILKEKWIG</sequence>
<evidence type="ECO:0000313" key="2">
    <source>
        <dbReference type="Proteomes" id="UP000319716"/>
    </source>
</evidence>
<dbReference type="EMBL" id="BEXB01000044">
    <property type="protein sequence ID" value="GAY78258.1"/>
    <property type="molecule type" value="Genomic_DNA"/>
</dbReference>
<dbReference type="InterPro" id="IPR017439">
    <property type="entry name" value="Amidohydrolase"/>
</dbReference>
<dbReference type="AlphaFoldDB" id="A0A4Y1ZIS7"/>
<evidence type="ECO:0000313" key="1">
    <source>
        <dbReference type="EMBL" id="GAY78258.1"/>
    </source>
</evidence>
<dbReference type="GO" id="GO:0016787">
    <property type="term" value="F:hydrolase activity"/>
    <property type="evidence" value="ECO:0007669"/>
    <property type="project" value="UniProtKB-KW"/>
</dbReference>
<dbReference type="SUPFAM" id="SSF53187">
    <property type="entry name" value="Zn-dependent exopeptidases"/>
    <property type="match status" value="1"/>
</dbReference>
<name>A0A4Y1ZIS7_9BACL</name>
<reference evidence="1 2" key="1">
    <citation type="submission" date="2017-11" db="EMBL/GenBank/DDBJ databases">
        <title>Draft Genome Sequence of Sporolactobacillus inulinus NBRC 111894 Isolated from Koso, a Japanese Sugar-Vegetable Fermented Beverage.</title>
        <authorList>
            <person name="Chiou T.Y."/>
            <person name="Oshima K."/>
            <person name="Suda W."/>
            <person name="Hattori M."/>
            <person name="Takahashi T."/>
        </authorList>
    </citation>
    <scope>NUCLEOTIDE SEQUENCE [LARGE SCALE GENOMIC DNA]</scope>
    <source>
        <strain evidence="1 2">NBRC111894</strain>
    </source>
</reference>
<keyword evidence="1" id="KW-0378">Hydrolase</keyword>
<dbReference type="PANTHER" id="PTHR11014">
    <property type="entry name" value="PEPTIDASE M20 FAMILY MEMBER"/>
    <property type="match status" value="1"/>
</dbReference>
<proteinExistence type="predicted"/>
<dbReference type="Gene3D" id="3.40.630.10">
    <property type="entry name" value="Zn peptidases"/>
    <property type="match status" value="1"/>
</dbReference>
<gene>
    <name evidence="1" type="ORF">NBRC111894_3812</name>
</gene>
<protein>
    <submittedName>
        <fullName evidence="1">Amidohydrolase AmhX</fullName>
    </submittedName>
</protein>
<organism evidence="1 2">
    <name type="scientific">Sporolactobacillus inulinus</name>
    <dbReference type="NCBI Taxonomy" id="2078"/>
    <lineage>
        <taxon>Bacteria</taxon>
        <taxon>Bacillati</taxon>
        <taxon>Bacillota</taxon>
        <taxon>Bacilli</taxon>
        <taxon>Bacillales</taxon>
        <taxon>Sporolactobacillaceae</taxon>
        <taxon>Sporolactobacillus</taxon>
    </lineage>
</organism>
<dbReference type="PANTHER" id="PTHR11014:SF122">
    <property type="entry name" value="AMIDOHYDROLASE AMHX"/>
    <property type="match status" value="1"/>
</dbReference>
<dbReference type="Proteomes" id="UP000319716">
    <property type="component" value="Unassembled WGS sequence"/>
</dbReference>